<dbReference type="GO" id="GO:0000922">
    <property type="term" value="C:spindle pole"/>
    <property type="evidence" value="ECO:0007669"/>
    <property type="project" value="TreeGrafter"/>
</dbReference>
<dbReference type="PROSITE" id="PS50096">
    <property type="entry name" value="IQ"/>
    <property type="match status" value="4"/>
</dbReference>
<keyword evidence="11" id="KW-0130">Cell adhesion</keyword>
<feature type="domain" description="Calponin-homology (CH)" evidence="18">
    <location>
        <begin position="206"/>
        <end position="314"/>
    </location>
</feature>
<keyword evidence="14" id="KW-0206">Cytoskeleton</keyword>
<dbReference type="GO" id="GO:0030017">
    <property type="term" value="C:sarcomere"/>
    <property type="evidence" value="ECO:0007669"/>
    <property type="project" value="UniProtKB-SubCell"/>
</dbReference>
<keyword evidence="12" id="KW-0175">Coiled coil</keyword>
<dbReference type="FunFam" id="1.10.418.10:FF:000051">
    <property type="entry name" value="Abnormal spindle-like microcephaly-associated protein homolog"/>
    <property type="match status" value="1"/>
</dbReference>
<name>A0A8J6LMQ2_TENMO</name>
<evidence type="ECO:0000256" key="11">
    <source>
        <dbReference type="ARBA" id="ARBA00022889"/>
    </source>
</evidence>
<keyword evidence="5" id="KW-0963">Cytoplasm</keyword>
<dbReference type="CDD" id="cd21304">
    <property type="entry name" value="CH_PARVA_B_rpt1"/>
    <property type="match status" value="1"/>
</dbReference>
<keyword evidence="20" id="KW-1185">Reference proteome</keyword>
<dbReference type="FunFam" id="1.10.418.10:FF:000011">
    <property type="entry name" value="Parvin, beta"/>
    <property type="match status" value="1"/>
</dbReference>
<dbReference type="Gene3D" id="1.10.418.10">
    <property type="entry name" value="Calponin-like domain"/>
    <property type="match status" value="3"/>
</dbReference>
<keyword evidence="8" id="KW-0677">Repeat</keyword>
<dbReference type="Gene3D" id="1.20.5.190">
    <property type="match status" value="2"/>
</dbReference>
<dbReference type="FunFam" id="1.10.418.10:FF:000015">
    <property type="entry name" value="Parvin beta"/>
    <property type="match status" value="1"/>
</dbReference>
<dbReference type="Pfam" id="PF00612">
    <property type="entry name" value="IQ"/>
    <property type="match status" value="4"/>
</dbReference>
<dbReference type="EMBL" id="JABDTM020017775">
    <property type="protein sequence ID" value="KAH0818391.1"/>
    <property type="molecule type" value="Genomic_DNA"/>
</dbReference>
<dbReference type="GO" id="GO:0000278">
    <property type="term" value="P:mitotic cell cycle"/>
    <property type="evidence" value="ECO:0007669"/>
    <property type="project" value="TreeGrafter"/>
</dbReference>
<dbReference type="GO" id="GO:0007051">
    <property type="term" value="P:spindle organization"/>
    <property type="evidence" value="ECO:0007669"/>
    <property type="project" value="TreeGrafter"/>
</dbReference>
<accession>A0A8J6LMQ2</accession>
<keyword evidence="6" id="KW-0597">Phosphoprotein</keyword>
<dbReference type="CDD" id="cd21306">
    <property type="entry name" value="CH_PARVA_B_rpt2"/>
    <property type="match status" value="1"/>
</dbReference>
<dbReference type="SMART" id="SM00033">
    <property type="entry name" value="CH"/>
    <property type="match status" value="2"/>
</dbReference>
<dbReference type="Pfam" id="PF00307">
    <property type="entry name" value="CH"/>
    <property type="match status" value="3"/>
</dbReference>
<proteinExistence type="inferred from homology"/>
<dbReference type="SUPFAM" id="SSF47576">
    <property type="entry name" value="Calponin-homology domain, CH-domain"/>
    <property type="match status" value="2"/>
</dbReference>
<evidence type="ECO:0000256" key="13">
    <source>
        <dbReference type="ARBA" id="ARBA00023203"/>
    </source>
</evidence>
<dbReference type="PANTHER" id="PTHR22706">
    <property type="entry name" value="ASSEMBLY FACTOR FOR SPINDLE MICROTUBULES"/>
    <property type="match status" value="1"/>
</dbReference>
<keyword evidence="16" id="KW-0131">Cell cycle</keyword>
<keyword evidence="15" id="KW-0539">Nucleus</keyword>
<comment type="subcellular location">
    <subcellularLocation>
        <location evidence="3">Cytoplasm</location>
        <location evidence="3">Cytoskeleton</location>
    </subcellularLocation>
    <subcellularLocation>
        <location evidence="2">Cytoplasm</location>
        <location evidence="2">Myofibril</location>
        <location evidence="2">Sarcomere</location>
    </subcellularLocation>
    <subcellularLocation>
        <location evidence="1">Nucleus</location>
    </subcellularLocation>
</comment>
<evidence type="ECO:0000256" key="4">
    <source>
        <dbReference type="ARBA" id="ARBA00005666"/>
    </source>
</evidence>
<evidence type="ECO:0000256" key="2">
    <source>
        <dbReference type="ARBA" id="ARBA00004204"/>
    </source>
</evidence>
<dbReference type="GO" id="GO:0051301">
    <property type="term" value="P:cell division"/>
    <property type="evidence" value="ECO:0007669"/>
    <property type="project" value="UniProtKB-KW"/>
</dbReference>
<comment type="similarity">
    <text evidence="4">Belongs to the parvin family.</text>
</comment>
<evidence type="ECO:0000313" key="20">
    <source>
        <dbReference type="Proteomes" id="UP000719412"/>
    </source>
</evidence>
<dbReference type="CDD" id="cd21223">
    <property type="entry name" value="CH_ASPM_rpt1"/>
    <property type="match status" value="1"/>
</dbReference>
<evidence type="ECO:0000256" key="1">
    <source>
        <dbReference type="ARBA" id="ARBA00004123"/>
    </source>
</evidence>
<feature type="domain" description="Calponin-homology (CH)" evidence="18">
    <location>
        <begin position="1101"/>
        <end position="1233"/>
    </location>
</feature>
<dbReference type="PANTHER" id="PTHR22706:SF1">
    <property type="entry name" value="ASSEMBLY FACTOR FOR SPINDLE MICROTUBULES"/>
    <property type="match status" value="1"/>
</dbReference>
<feature type="region of interest" description="Disordered" evidence="17">
    <location>
        <begin position="520"/>
        <end position="549"/>
    </location>
</feature>
<evidence type="ECO:0000256" key="12">
    <source>
        <dbReference type="ARBA" id="ARBA00023054"/>
    </source>
</evidence>
<reference evidence="19" key="1">
    <citation type="journal article" date="2020" name="J Insects Food Feed">
        <title>The yellow mealworm (Tenebrio molitor) genome: a resource for the emerging insects as food and feed industry.</title>
        <authorList>
            <person name="Eriksson T."/>
            <person name="Andere A."/>
            <person name="Kelstrup H."/>
            <person name="Emery V."/>
            <person name="Picard C."/>
        </authorList>
    </citation>
    <scope>NUCLEOTIDE SEQUENCE</scope>
    <source>
        <strain evidence="19">Stoneville</strain>
        <tissue evidence="19">Whole head</tissue>
    </source>
</reference>
<feature type="domain" description="Calponin-homology (CH)" evidence="18">
    <location>
        <begin position="374"/>
        <end position="489"/>
    </location>
</feature>
<dbReference type="InterPro" id="IPR051185">
    <property type="entry name" value="ASPM"/>
</dbReference>
<protein>
    <recommendedName>
        <fullName evidence="18">Calponin-homology (CH) domain-containing protein</fullName>
    </recommendedName>
</protein>
<evidence type="ECO:0000256" key="6">
    <source>
        <dbReference type="ARBA" id="ARBA00022553"/>
    </source>
</evidence>
<dbReference type="GO" id="GO:0005634">
    <property type="term" value="C:nucleus"/>
    <property type="evidence" value="ECO:0007669"/>
    <property type="project" value="UniProtKB-SubCell"/>
</dbReference>
<dbReference type="GO" id="GO:0007155">
    <property type="term" value="P:cell adhesion"/>
    <property type="evidence" value="ECO:0007669"/>
    <property type="project" value="UniProtKB-KW"/>
</dbReference>
<comment type="caution">
    <text evidence="19">The sequence shown here is derived from an EMBL/GenBank/DDBJ whole genome shotgun (WGS) entry which is preliminary data.</text>
</comment>
<gene>
    <name evidence="19" type="ORF">GEV33_004399</name>
</gene>
<evidence type="ECO:0000313" key="19">
    <source>
        <dbReference type="EMBL" id="KAH0818391.1"/>
    </source>
</evidence>
<evidence type="ECO:0000256" key="17">
    <source>
        <dbReference type="SAM" id="MobiDB-lite"/>
    </source>
</evidence>
<feature type="region of interest" description="Disordered" evidence="17">
    <location>
        <begin position="24"/>
        <end position="88"/>
    </location>
</feature>
<dbReference type="GO" id="GO:0005516">
    <property type="term" value="F:calmodulin binding"/>
    <property type="evidence" value="ECO:0007669"/>
    <property type="project" value="UniProtKB-KW"/>
</dbReference>
<dbReference type="InterPro" id="IPR036872">
    <property type="entry name" value="CH_dom_sf"/>
</dbReference>
<organism evidence="19 20">
    <name type="scientific">Tenebrio molitor</name>
    <name type="common">Yellow mealworm beetle</name>
    <dbReference type="NCBI Taxonomy" id="7067"/>
    <lineage>
        <taxon>Eukaryota</taxon>
        <taxon>Metazoa</taxon>
        <taxon>Ecdysozoa</taxon>
        <taxon>Arthropoda</taxon>
        <taxon>Hexapoda</taxon>
        <taxon>Insecta</taxon>
        <taxon>Pterygota</taxon>
        <taxon>Neoptera</taxon>
        <taxon>Endopterygota</taxon>
        <taxon>Coleoptera</taxon>
        <taxon>Polyphaga</taxon>
        <taxon>Cucujiformia</taxon>
        <taxon>Tenebrionidae</taxon>
        <taxon>Tenebrio</taxon>
    </lineage>
</organism>
<feature type="compositionally biased region" description="Acidic residues" evidence="17">
    <location>
        <begin position="32"/>
        <end position="41"/>
    </location>
</feature>
<dbReference type="PROSITE" id="PS50021">
    <property type="entry name" value="CH"/>
    <property type="match status" value="3"/>
</dbReference>
<evidence type="ECO:0000256" key="5">
    <source>
        <dbReference type="ARBA" id="ARBA00022490"/>
    </source>
</evidence>
<sequence>MEESEVEKPICQVLYRQSSLETRLSPVHLSEESSESSDDELKDLASAPRIVDVKMKTPTPNFNQESKKVLQDVKTEEKREEDDGRDDKATAVYLMKMITPYGRKKNPQNDRYETDEIAEMATVRPKSPRPVGPKSDKEESIWDKLGTLGRKKRIKEVQEVQAEGKYAIDSPGNPMNPITPPEDYDLEDNEERCMVEPRSYDDPRFRDLSQVLIDWVNDELASQRIIVQDLAEDLYDGQVLQKLLEKLTNDKLDVPEVTQSEEGQKQKLSVVLAHFNQVLGVQRLGHKKWSVEAVHSKNIVPIMHLLVALARHFRPPVRLPEHVSVSMVVVQKINGQLSHRVVKENITSAYDDVGMRCERDAFDTLFDHAPDKLQVVKKSLVTFVNKHLNKINLEVSDLESQFHDGVYLIMLMGLLEGFFVPLYSFHATPRDFDQKVHNVSFAFELMEELTAQENFSDELEAHLSWIQEEIEGKEEVELEITWRPTCEGAWRYMLHLGDNKTVSRDVPVVFKSVAPFTKNKTSKSKSKRMPTFVSKKTKSPVQSLMKKKSPLKRSPQKRWALPDVTNIPTIEICKPLQENGPNGKENVFVSHISSAFNYNTQVLSRRDTYIVSKNGGESSPAGQLFDDSLETNSPNLSFAKKLLSESFKISPMSTPNSKDVDFNPEHCSTEEKSVNNTTFHGKRLCLFSETNATFDVLNEEKDSVGNVSTETYVKCNISSETYTKADLSSSTYVKDGSFRDLETSMTPPSASKKARLDSLLGLSVKNTMEADLWSNRASKPLGAIKEETTISETSVSCFSLKRKSELTFVATPHKKPNFGGSRLTDWSKHGDSAFRTAKKSSGLKLAKDQSAEAITHEVIVTNPFVMAAAMNPFTTSIVNYNEEWIHEQEENFKKWLNSLLTPPLELDSSDEGHVPDVAKIWMECRNKKVEAAPTREAVANKYHTSFQMNLLRKKASALYRSKEVASVLTKVEAAIEQKKISIRDDRNIHLDLGLQTEIMEVILSYNPLWLRLGLETVYRAIVPMTSNSDLVGLASFLSERFIRDPHLLKKYKTVYSPKYVTDLKKNMLKKFFALVYFLDHAKRKKLVRHDPCLFRKNSAIKESREALLRFSRDTLSAIGDITKYLKYFDYAVHHKQTYIDEFDYAVNHLGVDLRDGVRLTRVMEIILLESDLSKQLRVPAISRLQKIHNVKIVFDALEKSNFEILYNISPKDLVDGHKEKTLSFLWQIIYKFQTPLMVKNVTIIQTWWRSASIVQKREQLRKIRMEKDAACRRIQIWYRRRKFVIKVERWMRISEVCLRIIREEKAVVKIQSYVRMYLCRKKYQVVRSSVVKIQIQARKWLIYYSKKRVTAAVTIQSCVRMFTARRRLQKLKYCVRLVEQTYLAKKKMRVERENFERLKYAVLVVQTRFRTNRLAKCVRTEYRRLQTVTILVQRRWRANQLRRVEYNKYTRMRDSARVVQRRFRATKEMRVVQLRYMLLKWASLVVQQRFRAQRLAAIQRREFVVMRESAIVIQRSFRAYTLMKTQFCYYERLKRATVFVQRRFRANRAMSEALEKYNSLKFAAIIIQRFYRSVQLTRCVRWQYEELRRATVDIQRRFRARRLARGVRQDYEKLRESVVFVQRKRKALLEMRDEAKRFQTLKAASVTVQRRFRANLAGKAARNDFVKLRESVVLVQKRWRSKLAMRDEVKRYQRLRSASLVVQRRYRAKLAGKLAKDNYHELRSAVVRVQRLRRATVLMRREMKKFQLLKSATLVVQRRFRANLVGKLERDNFIATRRAAVLVQRKWRATLVTRVEVERYRCLRGAVLVIQRRFRAKVAARTETNRFNKLKGSVVFIQRKWRATLEMRHEIKRFQALKSASVVVQRRFRANLEARLLQNEFNKLKRVTLAVQRRWRAKLIMRSEMSRFQALKSVTVTMQRRFRATLAARAERDKFNRFREVVVFVQRQWRAKLAMRVEIERFQVLKSATVILQRRFKAKLWCRVTQEEYGKLKEATVSVQRKWRAKLATRVEMKRFESLKFATVVVQRRFRANLAAKSEKNNFNKLKETVVFVQRMWRAKLAMRVEMGRFCTLRSSVIVVQRRFRATLAARLAVTYFNRFREVVVFVQRLWRAKLAMRVEMKRFQSVKVTTVIIQRRFRAKVAGRLERGNFNTIRRAVVFVQRKWRAKLLMRVEQKRFQALKKATLVAQRHIRGFLVRQKYAEALTPEAIAERRLLKVQNQAATKIQTAWRGYKRRLDEKPEFSKIRERLQKANENAVPHNTLGSRCKKAVLKLSNVNASLGEIIRVLEDLEFITRRCKKSCQKLGAILPRHLYATIISTNRSLPEMKACTAAASILINFYRFEPTRTNSWLAEYAEHVISVMLHWCNKEAPLFPTLCTLVWLFAHNKKYKEVIISSPNFKQKMERIAFLCRRQRDMVTKVNVNFRQIRQQKGRFKYAKYEY</sequence>
<dbReference type="Proteomes" id="UP000719412">
    <property type="component" value="Unassembled WGS sequence"/>
</dbReference>
<evidence type="ECO:0000256" key="8">
    <source>
        <dbReference type="ARBA" id="ARBA00022737"/>
    </source>
</evidence>
<dbReference type="SMART" id="SM00015">
    <property type="entry name" value="IQ"/>
    <property type="match status" value="17"/>
</dbReference>
<evidence type="ECO:0000259" key="18">
    <source>
        <dbReference type="PROSITE" id="PS50021"/>
    </source>
</evidence>
<evidence type="ECO:0000256" key="15">
    <source>
        <dbReference type="ARBA" id="ARBA00023242"/>
    </source>
</evidence>
<evidence type="ECO:0000256" key="9">
    <source>
        <dbReference type="ARBA" id="ARBA00022776"/>
    </source>
</evidence>
<keyword evidence="13" id="KW-0009">Actin-binding</keyword>
<dbReference type="GO" id="GO:0003779">
    <property type="term" value="F:actin binding"/>
    <property type="evidence" value="ECO:0007669"/>
    <property type="project" value="UniProtKB-KW"/>
</dbReference>
<dbReference type="CDD" id="cd23767">
    <property type="entry name" value="IQCD"/>
    <property type="match status" value="1"/>
</dbReference>
<keyword evidence="7" id="KW-0132">Cell division</keyword>
<evidence type="ECO:0000256" key="7">
    <source>
        <dbReference type="ARBA" id="ARBA00022618"/>
    </source>
</evidence>
<reference evidence="19" key="2">
    <citation type="submission" date="2021-08" db="EMBL/GenBank/DDBJ databases">
        <authorList>
            <person name="Eriksson T."/>
        </authorList>
    </citation>
    <scope>NUCLEOTIDE SEQUENCE</scope>
    <source>
        <strain evidence="19">Stoneville</strain>
        <tissue evidence="19">Whole head</tissue>
    </source>
</reference>
<dbReference type="GO" id="GO:0051295">
    <property type="term" value="P:establishment of meiotic spindle localization"/>
    <property type="evidence" value="ECO:0007669"/>
    <property type="project" value="TreeGrafter"/>
</dbReference>
<feature type="compositionally biased region" description="Basic and acidic residues" evidence="17">
    <location>
        <begin position="65"/>
        <end position="88"/>
    </location>
</feature>
<evidence type="ECO:0000256" key="16">
    <source>
        <dbReference type="ARBA" id="ARBA00023306"/>
    </source>
</evidence>
<evidence type="ECO:0000256" key="14">
    <source>
        <dbReference type="ARBA" id="ARBA00023212"/>
    </source>
</evidence>
<keyword evidence="10" id="KW-0112">Calmodulin-binding</keyword>
<evidence type="ECO:0000256" key="3">
    <source>
        <dbReference type="ARBA" id="ARBA00004245"/>
    </source>
</evidence>
<evidence type="ECO:0000256" key="10">
    <source>
        <dbReference type="ARBA" id="ARBA00022860"/>
    </source>
</evidence>
<keyword evidence="9" id="KW-0498">Mitosis</keyword>
<dbReference type="InterPro" id="IPR000048">
    <property type="entry name" value="IQ_motif_EF-hand-BS"/>
</dbReference>
<dbReference type="InterPro" id="IPR001715">
    <property type="entry name" value="CH_dom"/>
</dbReference>